<keyword evidence="6" id="KW-0472">Membrane</keyword>
<dbReference type="STRING" id="32024.GCA_000788295_00097"/>
<dbReference type="GeneID" id="93090627"/>
<dbReference type="GO" id="GO:0005886">
    <property type="term" value="C:plasma membrane"/>
    <property type="evidence" value="ECO:0007669"/>
    <property type="project" value="UniProtKB-SubCell"/>
</dbReference>
<evidence type="ECO:0000256" key="4">
    <source>
        <dbReference type="ARBA" id="ARBA00022692"/>
    </source>
</evidence>
<keyword evidence="3" id="KW-1003">Cell membrane</keyword>
<reference evidence="7 8" key="1">
    <citation type="submission" date="2018-06" db="EMBL/GenBank/DDBJ databases">
        <authorList>
            <consortium name="Pathogen Informatics"/>
            <person name="Doyle S."/>
        </authorList>
    </citation>
    <scope>NUCLEOTIDE SEQUENCE [LARGE SCALE GENOMIC DNA]</scope>
    <source>
        <strain evidence="7 8">NCTC12475</strain>
    </source>
</reference>
<dbReference type="InterPro" id="IPR052049">
    <property type="entry name" value="Electron_transfer_protein"/>
</dbReference>
<gene>
    <name evidence="7" type="ORF">NCTC12475_00177</name>
</gene>
<comment type="subcellular location">
    <subcellularLocation>
        <location evidence="1">Cell membrane</location>
        <topology evidence="1">Multi-pass membrane protein</topology>
    </subcellularLocation>
</comment>
<dbReference type="PANTHER" id="PTHR34856">
    <property type="entry name" value="PROTEIN NRFD"/>
    <property type="match status" value="1"/>
</dbReference>
<dbReference type="Gene3D" id="1.20.1630.10">
    <property type="entry name" value="Formate dehydrogenase/DMSO reductase domain"/>
    <property type="match status" value="1"/>
</dbReference>
<dbReference type="OrthoDB" id="1807119at2"/>
<keyword evidence="8" id="KW-1185">Reference proteome</keyword>
<dbReference type="Proteomes" id="UP000254920">
    <property type="component" value="Unassembled WGS sequence"/>
</dbReference>
<evidence type="ECO:0000256" key="1">
    <source>
        <dbReference type="ARBA" id="ARBA00004651"/>
    </source>
</evidence>
<organism evidence="7 8">
    <name type="scientific">Campylobacter sputorum subsp. sputorum</name>
    <dbReference type="NCBI Taxonomy" id="32024"/>
    <lineage>
        <taxon>Bacteria</taxon>
        <taxon>Pseudomonadati</taxon>
        <taxon>Campylobacterota</taxon>
        <taxon>Epsilonproteobacteria</taxon>
        <taxon>Campylobacterales</taxon>
        <taxon>Campylobacteraceae</taxon>
        <taxon>Campylobacter</taxon>
    </lineage>
</organism>
<evidence type="ECO:0000313" key="8">
    <source>
        <dbReference type="Proteomes" id="UP000254920"/>
    </source>
</evidence>
<keyword evidence="5" id="KW-1133">Transmembrane helix</keyword>
<dbReference type="PANTHER" id="PTHR34856:SF2">
    <property type="entry name" value="PROTEIN NRFD"/>
    <property type="match status" value="1"/>
</dbReference>
<dbReference type="Pfam" id="PF03916">
    <property type="entry name" value="NrfD"/>
    <property type="match status" value="1"/>
</dbReference>
<sequence length="287" mass="31273">MEQTTWGWLIVIYLFLGGLGSGAFLCSVLAYKGYLGSLDEKFYKFGFFLAPVAVIAGTILLLLDLAPSAAINPLAIIKLYSHPTSMMSLGTYLLTFFIIVSALVLFWLKNKKALNDRVLFLGSLLALGVMGYTGLLLYAVKAIPLWASVWVPIIFTISAISTGLSANSAYSLNKDSELTHEVHTLHNVLIILEIVAIIFLFASVSSELSGLKSITKIMSGSLAFVFWIGFILVGLLLPLIGGSKYIMKAKNSQAVVEVKSCVYSEYAILIGGFCLRVFVIFGAFYIF</sequence>
<protein>
    <submittedName>
        <fullName evidence="7">tRNA uridine 5-carboxymethylaminomethyl modification enzyme GidA</fullName>
    </submittedName>
</protein>
<proteinExistence type="inferred from homology"/>
<keyword evidence="4" id="KW-0812">Transmembrane</keyword>
<dbReference type="AlphaFoldDB" id="A0A381DHJ3"/>
<evidence type="ECO:0000256" key="3">
    <source>
        <dbReference type="ARBA" id="ARBA00022475"/>
    </source>
</evidence>
<evidence type="ECO:0000256" key="2">
    <source>
        <dbReference type="ARBA" id="ARBA00008929"/>
    </source>
</evidence>
<name>A0A381DHJ3_9BACT</name>
<accession>A0A381DHJ3</accession>
<dbReference type="RefSeq" id="WP_089182455.1">
    <property type="nucleotide sequence ID" value="NZ_CP043427.1"/>
</dbReference>
<evidence type="ECO:0000313" key="7">
    <source>
        <dbReference type="EMBL" id="SUX09745.1"/>
    </source>
</evidence>
<dbReference type="InterPro" id="IPR005614">
    <property type="entry name" value="NrfD-like"/>
</dbReference>
<evidence type="ECO:0000256" key="5">
    <source>
        <dbReference type="ARBA" id="ARBA00022989"/>
    </source>
</evidence>
<evidence type="ECO:0000256" key="6">
    <source>
        <dbReference type="ARBA" id="ARBA00023136"/>
    </source>
</evidence>
<dbReference type="EMBL" id="UFVD01000001">
    <property type="protein sequence ID" value="SUX09745.1"/>
    <property type="molecule type" value="Genomic_DNA"/>
</dbReference>
<comment type="similarity">
    <text evidence="2">Belongs to the NrfD family.</text>
</comment>